<evidence type="ECO:0000313" key="1">
    <source>
        <dbReference type="EMBL" id="KII65070.1"/>
    </source>
</evidence>
<reference evidence="1 2" key="1">
    <citation type="journal article" date="2014" name="Genome Biol. Evol.">
        <title>The genome of the myxosporean Thelohanellus kitauei shows adaptations to nutrient acquisition within its fish host.</title>
        <authorList>
            <person name="Yang Y."/>
            <person name="Xiong J."/>
            <person name="Zhou Z."/>
            <person name="Huo F."/>
            <person name="Miao W."/>
            <person name="Ran C."/>
            <person name="Liu Y."/>
            <person name="Zhang J."/>
            <person name="Feng J."/>
            <person name="Wang M."/>
            <person name="Wang M."/>
            <person name="Wang L."/>
            <person name="Yao B."/>
        </authorList>
    </citation>
    <scope>NUCLEOTIDE SEQUENCE [LARGE SCALE GENOMIC DNA]</scope>
    <source>
        <strain evidence="1">Wuqing</strain>
    </source>
</reference>
<dbReference type="EMBL" id="JWZT01004020">
    <property type="protein sequence ID" value="KII65070.1"/>
    <property type="molecule type" value="Genomic_DNA"/>
</dbReference>
<comment type="caution">
    <text evidence="1">The sequence shown here is derived from an EMBL/GenBank/DDBJ whole genome shotgun (WGS) entry which is preliminary data.</text>
</comment>
<evidence type="ECO:0000313" key="2">
    <source>
        <dbReference type="Proteomes" id="UP000031668"/>
    </source>
</evidence>
<keyword evidence="2" id="KW-1185">Reference proteome</keyword>
<sequence length="111" mass="12824">MVSPDLFKMECPFLGKLQFKLLNDCTCQFIIFTMCVIGKWASAISQSLTLLRIPMLLPGFICSIYQGSVDTDWLAIPSLFFSQKFGFVPVYHQIHQSLTYPFHRNTRLRIL</sequence>
<dbReference type="AlphaFoldDB" id="A0A0C2ML41"/>
<name>A0A0C2ML41_THEKT</name>
<dbReference type="Proteomes" id="UP000031668">
    <property type="component" value="Unassembled WGS sequence"/>
</dbReference>
<proteinExistence type="predicted"/>
<accession>A0A0C2ML41</accession>
<protein>
    <submittedName>
        <fullName evidence="1">Uncharacterized protein</fullName>
    </submittedName>
</protein>
<gene>
    <name evidence="1" type="ORF">RF11_05649</name>
</gene>
<organism evidence="1 2">
    <name type="scientific">Thelohanellus kitauei</name>
    <name type="common">Myxosporean</name>
    <dbReference type="NCBI Taxonomy" id="669202"/>
    <lineage>
        <taxon>Eukaryota</taxon>
        <taxon>Metazoa</taxon>
        <taxon>Cnidaria</taxon>
        <taxon>Myxozoa</taxon>
        <taxon>Myxosporea</taxon>
        <taxon>Bivalvulida</taxon>
        <taxon>Platysporina</taxon>
        <taxon>Myxobolidae</taxon>
        <taxon>Thelohanellus</taxon>
    </lineage>
</organism>